<name>A0A098EBP6_9ZZZZ</name>
<sequence>MKVVRPCSRMIAHTGFITVARLISRNKAKSEEIKDMKKSEEIKIKGDEVNNEVESEEI</sequence>
<organism evidence="1">
    <name type="scientific">groundwater metagenome</name>
    <dbReference type="NCBI Taxonomy" id="717931"/>
    <lineage>
        <taxon>unclassified sequences</taxon>
        <taxon>metagenomes</taxon>
        <taxon>ecological metagenomes</taxon>
    </lineage>
</organism>
<gene>
    <name evidence="1" type="ORF">MSIBF_A3890006</name>
</gene>
<proteinExistence type="predicted"/>
<accession>A0A098EBP6</accession>
<dbReference type="AlphaFoldDB" id="A0A098EBP6"/>
<evidence type="ECO:0000313" key="1">
    <source>
        <dbReference type="EMBL" id="CEG13428.1"/>
    </source>
</evidence>
<protein>
    <submittedName>
        <fullName evidence="1">Uncharacterized protein</fullName>
    </submittedName>
</protein>
<reference evidence="1" key="1">
    <citation type="submission" date="2014-09" db="EMBL/GenBank/DDBJ databases">
        <authorList>
            <person name="Probst J Alexander"/>
        </authorList>
    </citation>
    <scope>NUCLEOTIDE SEQUENCE</scope>
</reference>
<dbReference type="EMBL" id="CCXY01000322">
    <property type="protein sequence ID" value="CEG13428.1"/>
    <property type="molecule type" value="Genomic_DNA"/>
</dbReference>